<feature type="compositionally biased region" description="Basic and acidic residues" evidence="2">
    <location>
        <begin position="494"/>
        <end position="508"/>
    </location>
</feature>
<feature type="compositionally biased region" description="Low complexity" evidence="2">
    <location>
        <begin position="681"/>
        <end position="696"/>
    </location>
</feature>
<evidence type="ECO:0000256" key="1">
    <source>
        <dbReference type="SAM" id="Coils"/>
    </source>
</evidence>
<keyword evidence="4" id="KW-1185">Reference proteome</keyword>
<dbReference type="GeneID" id="38780224"/>
<feature type="compositionally biased region" description="Basic and acidic residues" evidence="2">
    <location>
        <begin position="209"/>
        <end position="235"/>
    </location>
</feature>
<reference evidence="3 4" key="1">
    <citation type="journal article" date="2018" name="Sci. Rep.">
        <title>Genome sequence of the cauliflower mushroom Sparassis crispa (Hanabiratake) and its association with beneficial usage.</title>
        <authorList>
            <person name="Kiyama R."/>
            <person name="Furutani Y."/>
            <person name="Kawaguchi K."/>
            <person name="Nakanishi T."/>
        </authorList>
    </citation>
    <scope>NUCLEOTIDE SEQUENCE [LARGE SCALE GENOMIC DNA]</scope>
</reference>
<dbReference type="RefSeq" id="XP_027614220.1">
    <property type="nucleotide sequence ID" value="XM_027758419.1"/>
</dbReference>
<feature type="coiled-coil region" evidence="1">
    <location>
        <begin position="98"/>
        <end position="195"/>
    </location>
</feature>
<feature type="compositionally biased region" description="Polar residues" evidence="2">
    <location>
        <begin position="572"/>
        <end position="589"/>
    </location>
</feature>
<comment type="caution">
    <text evidence="3">The sequence shown here is derived from an EMBL/GenBank/DDBJ whole genome shotgun (WGS) entry which is preliminary data.</text>
</comment>
<gene>
    <name evidence="3" type="ORF">SCP_0503550</name>
</gene>
<sequence length="749" mass="82990">MFTTTRLLEEQDRLKDYPFPTMDTVEPSSSASDSPPYRSRSLRSHSQQSSVSPPPRPSRSRVDRDRDREREYLGSRSKLFSRLISREERDASRLRSVLVRTTDRLEEETRRADEAERRVLDTLHKLRAAREETMIAQASAARANEELRLYRSRLDEAQREIHRGQQIIDDLEQARVDAEAEAARARTIARRFREEHLVAKALEEGRRQGYQEGFSRGKDLASYEKRTSERADQRRYTRQKPIESISEEDDVEDDGQYSRRSLIVAPVARTPMQPSWQAPSRQSSSRASRRSPPRLSDIAPITSSTPVRSVITPLRTPSPSRVHLKTPDPTPIPDPSVTQPRRDTPITPIPMNQPPPSPVHPDYDIPPDNWIPYLNEQTGMFIPPPHELSRPVSPHSPSPSLPDPADPPRAAAVEQPVRARDYAYSQPVERLPVSLPGHHTTMSPQSRTSTNISQYDIVNARGEGAAGGHRNPHEALAGLHQVIDASMAFNPGVERSKTPATAREDRQASPRGSRHREDGRARTPGPSPGGSRDRDANENQGSRSPLERLFKLRYRNRRSPGSSGVPDIFVESPSTGPSASTSHVGQTAGQEGFLSPEYTPRPLSAPEDIAVRDSTPADQRPLPPLPEIGLTSADMAFPLDQLPPGFLATSFTPQVKPSDIPAQYEPEITSTPHHQRPPRTPRSLYAEAPVPADVVYPDPPGKIRSPHTGAARPLTPSATPSSPPARSGSGSQSGVLSPLSLRLGSPLRL</sequence>
<feature type="region of interest" description="Disordered" evidence="2">
    <location>
        <begin position="643"/>
        <end position="749"/>
    </location>
</feature>
<evidence type="ECO:0000256" key="2">
    <source>
        <dbReference type="SAM" id="MobiDB-lite"/>
    </source>
</evidence>
<accession>A0A401GM68</accession>
<name>A0A401GM68_9APHY</name>
<feature type="compositionally biased region" description="Low complexity" evidence="2">
    <location>
        <begin position="710"/>
        <end position="749"/>
    </location>
</feature>
<evidence type="ECO:0000313" key="3">
    <source>
        <dbReference type="EMBL" id="GBE83307.1"/>
    </source>
</evidence>
<dbReference type="OrthoDB" id="3268221at2759"/>
<proteinExistence type="predicted"/>
<keyword evidence="1" id="KW-0175">Coiled coil</keyword>
<feature type="compositionally biased region" description="Pro residues" evidence="2">
    <location>
        <begin position="347"/>
        <end position="358"/>
    </location>
</feature>
<feature type="compositionally biased region" description="Polar residues" evidence="2">
    <location>
        <begin position="440"/>
        <end position="453"/>
    </location>
</feature>
<dbReference type="STRING" id="139825.A0A401GM68"/>
<dbReference type="EMBL" id="BFAD01000005">
    <property type="protein sequence ID" value="GBE83307.1"/>
    <property type="molecule type" value="Genomic_DNA"/>
</dbReference>
<feature type="compositionally biased region" description="Low complexity" evidence="2">
    <location>
        <begin position="27"/>
        <end position="51"/>
    </location>
</feature>
<dbReference type="Proteomes" id="UP000287166">
    <property type="component" value="Unassembled WGS sequence"/>
</dbReference>
<organism evidence="3 4">
    <name type="scientific">Sparassis crispa</name>
    <dbReference type="NCBI Taxonomy" id="139825"/>
    <lineage>
        <taxon>Eukaryota</taxon>
        <taxon>Fungi</taxon>
        <taxon>Dikarya</taxon>
        <taxon>Basidiomycota</taxon>
        <taxon>Agaricomycotina</taxon>
        <taxon>Agaricomycetes</taxon>
        <taxon>Polyporales</taxon>
        <taxon>Sparassidaceae</taxon>
        <taxon>Sparassis</taxon>
    </lineage>
</organism>
<protein>
    <submittedName>
        <fullName evidence="3">Uncharacterized protein</fullName>
    </submittedName>
</protein>
<feature type="compositionally biased region" description="Low complexity" evidence="2">
    <location>
        <begin position="273"/>
        <end position="286"/>
    </location>
</feature>
<evidence type="ECO:0000313" key="4">
    <source>
        <dbReference type="Proteomes" id="UP000287166"/>
    </source>
</evidence>
<dbReference type="AlphaFoldDB" id="A0A401GM68"/>
<feature type="region of interest" description="Disordered" evidence="2">
    <location>
        <begin position="432"/>
        <end position="453"/>
    </location>
</feature>
<feature type="region of interest" description="Disordered" evidence="2">
    <location>
        <begin position="492"/>
        <end position="630"/>
    </location>
</feature>
<dbReference type="InParanoid" id="A0A401GM68"/>
<feature type="region of interest" description="Disordered" evidence="2">
    <location>
        <begin position="381"/>
        <end position="412"/>
    </location>
</feature>
<feature type="compositionally biased region" description="Pro residues" evidence="2">
    <location>
        <begin position="394"/>
        <end position="407"/>
    </location>
</feature>
<feature type="compositionally biased region" description="Basic and acidic residues" evidence="2">
    <location>
        <begin position="60"/>
        <end position="71"/>
    </location>
</feature>
<feature type="compositionally biased region" description="Basic and acidic residues" evidence="2">
    <location>
        <begin position="7"/>
        <end position="16"/>
    </location>
</feature>
<feature type="region of interest" description="Disordered" evidence="2">
    <location>
        <begin position="209"/>
        <end position="358"/>
    </location>
</feature>
<feature type="region of interest" description="Disordered" evidence="2">
    <location>
        <begin position="1"/>
        <end position="71"/>
    </location>
</feature>
<feature type="compositionally biased region" description="Acidic residues" evidence="2">
    <location>
        <begin position="245"/>
        <end position="255"/>
    </location>
</feature>